<comment type="similarity">
    <text evidence="2">Belongs to the cation diffusion facilitator (CDF) transporter (TC 2.A.4) family. SLC30A subfamily.</text>
</comment>
<dbReference type="InterPro" id="IPR027469">
    <property type="entry name" value="Cation_efflux_TMD_sf"/>
</dbReference>
<feature type="transmembrane region" description="Helical" evidence="8">
    <location>
        <begin position="114"/>
        <end position="137"/>
    </location>
</feature>
<dbReference type="Proteomes" id="UP000236604">
    <property type="component" value="Unassembled WGS sequence"/>
</dbReference>
<evidence type="ECO:0000256" key="7">
    <source>
        <dbReference type="ARBA" id="ARBA00023136"/>
    </source>
</evidence>
<evidence type="ECO:0000256" key="2">
    <source>
        <dbReference type="ARBA" id="ARBA00008873"/>
    </source>
</evidence>
<feature type="domain" description="Cation efflux protein cytoplasmic" evidence="10">
    <location>
        <begin position="211"/>
        <end position="290"/>
    </location>
</feature>
<dbReference type="InterPro" id="IPR002524">
    <property type="entry name" value="Cation_efflux"/>
</dbReference>
<protein>
    <submittedName>
        <fullName evidence="11">Cation transporter</fullName>
    </submittedName>
</protein>
<dbReference type="RefSeq" id="WP_103076977.1">
    <property type="nucleotide sequence ID" value="NZ_AZRN01000014.1"/>
</dbReference>
<evidence type="ECO:0000313" key="11">
    <source>
        <dbReference type="EMBL" id="PNR99788.1"/>
    </source>
</evidence>
<proteinExistence type="inferred from homology"/>
<feature type="transmembrane region" description="Helical" evidence="8">
    <location>
        <begin position="83"/>
        <end position="102"/>
    </location>
</feature>
<feature type="domain" description="Cation efflux protein transmembrane" evidence="9">
    <location>
        <begin position="16"/>
        <end position="207"/>
    </location>
</feature>
<reference evidence="11 12" key="1">
    <citation type="submission" date="2013-12" db="EMBL/GenBank/DDBJ databases">
        <title>Comparative genomics of Petrotoga isolates.</title>
        <authorList>
            <person name="Nesbo C.L."/>
            <person name="Charchuk R."/>
            <person name="Chow K."/>
        </authorList>
    </citation>
    <scope>NUCLEOTIDE SEQUENCE [LARGE SCALE GENOMIC DNA]</scope>
    <source>
        <strain evidence="11 12">DSM 14811</strain>
    </source>
</reference>
<comment type="subcellular location">
    <subcellularLocation>
        <location evidence="1">Membrane</location>
        <topology evidence="1">Multi-pass membrane protein</topology>
    </subcellularLocation>
</comment>
<name>A0A2K1PAH7_9BACT</name>
<evidence type="ECO:0000259" key="9">
    <source>
        <dbReference type="Pfam" id="PF01545"/>
    </source>
</evidence>
<organism evidence="11 12">
    <name type="scientific">Petrotoga mexicana DSM 14811</name>
    <dbReference type="NCBI Taxonomy" id="1122954"/>
    <lineage>
        <taxon>Bacteria</taxon>
        <taxon>Thermotogati</taxon>
        <taxon>Thermotogota</taxon>
        <taxon>Thermotogae</taxon>
        <taxon>Petrotogales</taxon>
        <taxon>Petrotogaceae</taxon>
        <taxon>Petrotoga</taxon>
    </lineage>
</organism>
<evidence type="ECO:0000256" key="6">
    <source>
        <dbReference type="ARBA" id="ARBA00023065"/>
    </source>
</evidence>
<dbReference type="Pfam" id="PF01545">
    <property type="entry name" value="Cation_efflux"/>
    <property type="match status" value="1"/>
</dbReference>
<keyword evidence="4 8" id="KW-0812">Transmembrane</keyword>
<keyword evidence="7 8" id="KW-0472">Membrane</keyword>
<keyword evidence="5 8" id="KW-1133">Transmembrane helix</keyword>
<feature type="transmembrane region" description="Helical" evidence="8">
    <location>
        <begin position="176"/>
        <end position="193"/>
    </location>
</feature>
<comment type="caution">
    <text evidence="11">The sequence shown here is derived from an EMBL/GenBank/DDBJ whole genome shotgun (WGS) entry which is preliminary data.</text>
</comment>
<dbReference type="InterPro" id="IPR036837">
    <property type="entry name" value="Cation_efflux_CTD_sf"/>
</dbReference>
<dbReference type="NCBIfam" id="TIGR01297">
    <property type="entry name" value="CDF"/>
    <property type="match status" value="1"/>
</dbReference>
<sequence>MDLNHEEKESNLNFRLLLSVILNFGITIAEILGGIFSNSLALLSDAIHNLNDTTAILISYIARVLSKKKRDSKRTYGYKRVETLAAFVNTEILMVIAVYLLIEGINKLSNPSIIQGNIMLTVAFIGLAGNLATAYLLHSGSKTNLNVRATFVHILSDTFSSIFVIIGAFLIIYQKLYIIDAIFTLMISGYIFVESIPLMKDTINILLQGTPTDIEIEKIKTKLEKFDFVKDVHHIHIWTTDGKDKYMEAHIRLQESLDQNKYDLDDCIDELNKVLKEEFEINHTTLQFEKNRCLEEEKVT</sequence>
<dbReference type="PANTHER" id="PTHR11562:SF17">
    <property type="entry name" value="RE54080P-RELATED"/>
    <property type="match status" value="1"/>
</dbReference>
<dbReference type="InterPro" id="IPR050681">
    <property type="entry name" value="CDF/SLC30A"/>
</dbReference>
<gene>
    <name evidence="11" type="ORF">X927_05035</name>
</gene>
<dbReference type="AlphaFoldDB" id="A0A2K1PAH7"/>
<accession>A0A2K1PAH7</accession>
<dbReference type="GO" id="GO:0005385">
    <property type="term" value="F:zinc ion transmembrane transporter activity"/>
    <property type="evidence" value="ECO:0007669"/>
    <property type="project" value="TreeGrafter"/>
</dbReference>
<keyword evidence="12" id="KW-1185">Reference proteome</keyword>
<evidence type="ECO:0000256" key="3">
    <source>
        <dbReference type="ARBA" id="ARBA00022448"/>
    </source>
</evidence>
<dbReference type="EMBL" id="AZRN01000014">
    <property type="protein sequence ID" value="PNR99788.1"/>
    <property type="molecule type" value="Genomic_DNA"/>
</dbReference>
<dbReference type="GO" id="GO:0005886">
    <property type="term" value="C:plasma membrane"/>
    <property type="evidence" value="ECO:0007669"/>
    <property type="project" value="TreeGrafter"/>
</dbReference>
<evidence type="ECO:0000259" key="10">
    <source>
        <dbReference type="Pfam" id="PF16916"/>
    </source>
</evidence>
<evidence type="ECO:0000256" key="1">
    <source>
        <dbReference type="ARBA" id="ARBA00004141"/>
    </source>
</evidence>
<dbReference type="SUPFAM" id="SSF160240">
    <property type="entry name" value="Cation efflux protein cytoplasmic domain-like"/>
    <property type="match status" value="1"/>
</dbReference>
<evidence type="ECO:0000256" key="5">
    <source>
        <dbReference type="ARBA" id="ARBA00022989"/>
    </source>
</evidence>
<keyword evidence="3" id="KW-0813">Transport</keyword>
<keyword evidence="6" id="KW-0406">Ion transport</keyword>
<feature type="transmembrane region" description="Helical" evidence="8">
    <location>
        <begin position="42"/>
        <end position="62"/>
    </location>
</feature>
<dbReference type="Gene3D" id="1.20.1510.10">
    <property type="entry name" value="Cation efflux protein transmembrane domain"/>
    <property type="match status" value="1"/>
</dbReference>
<dbReference type="InterPro" id="IPR058533">
    <property type="entry name" value="Cation_efflux_TM"/>
</dbReference>
<dbReference type="PANTHER" id="PTHR11562">
    <property type="entry name" value="CATION EFFLUX PROTEIN/ ZINC TRANSPORTER"/>
    <property type="match status" value="1"/>
</dbReference>
<evidence type="ECO:0000256" key="8">
    <source>
        <dbReference type="SAM" id="Phobius"/>
    </source>
</evidence>
<evidence type="ECO:0000256" key="4">
    <source>
        <dbReference type="ARBA" id="ARBA00022692"/>
    </source>
</evidence>
<dbReference type="SUPFAM" id="SSF161111">
    <property type="entry name" value="Cation efflux protein transmembrane domain-like"/>
    <property type="match status" value="1"/>
</dbReference>
<feature type="transmembrane region" description="Helical" evidence="8">
    <location>
        <begin position="149"/>
        <end position="170"/>
    </location>
</feature>
<dbReference type="InterPro" id="IPR027470">
    <property type="entry name" value="Cation_efflux_CTD"/>
</dbReference>
<feature type="transmembrane region" description="Helical" evidence="8">
    <location>
        <begin position="12"/>
        <end position="36"/>
    </location>
</feature>
<evidence type="ECO:0000313" key="12">
    <source>
        <dbReference type="Proteomes" id="UP000236604"/>
    </source>
</evidence>
<dbReference type="Pfam" id="PF16916">
    <property type="entry name" value="ZT_dimer"/>
    <property type="match status" value="1"/>
</dbReference>